<dbReference type="EMBL" id="CP006868">
    <property type="protein sequence ID" value="UXD21789.1"/>
    <property type="molecule type" value="Genomic_DNA"/>
</dbReference>
<dbReference type="Proteomes" id="UP001063698">
    <property type="component" value="Chromosome"/>
</dbReference>
<keyword evidence="3" id="KW-1185">Reference proteome</keyword>
<protein>
    <recommendedName>
        <fullName evidence="1">B-block binding subunit of TFIIIC domain-containing protein</fullName>
    </recommendedName>
</protein>
<reference evidence="2" key="1">
    <citation type="submission" date="2013-11" db="EMBL/GenBank/DDBJ databases">
        <title>Comparative genomics of Ignicoccus.</title>
        <authorList>
            <person name="Podar M."/>
        </authorList>
    </citation>
    <scope>NUCLEOTIDE SEQUENCE</scope>
    <source>
        <strain evidence="2">DSM 13166</strain>
    </source>
</reference>
<gene>
    <name evidence="2" type="ORF">IPA_08120</name>
</gene>
<organism evidence="2 3">
    <name type="scientific">Ignicoccus pacificus DSM 13166</name>
    <dbReference type="NCBI Taxonomy" id="940294"/>
    <lineage>
        <taxon>Archaea</taxon>
        <taxon>Thermoproteota</taxon>
        <taxon>Thermoprotei</taxon>
        <taxon>Desulfurococcales</taxon>
        <taxon>Desulfurococcaceae</taxon>
        <taxon>Ignicoccus</taxon>
    </lineage>
</organism>
<sequence length="176" mass="20298">MSSTTNSQVTLSELEKKALKLIIEAGEEGLLQQDLWKMLGIDSRDGSRIALRLAKKRLIYRELVNIRGRKTYRLTALVDKLPEEEKEEEEKKTEEEKEVKYVRKAPRPIRLDVKVSMKLVSTIPCTTCPHLDKCAEGQFYDPTKCMKLTQWLHKMAIKLQQKRLAKRELQAASSVA</sequence>
<name>A0A977KA04_9CREN</name>
<evidence type="ECO:0000259" key="1">
    <source>
        <dbReference type="Pfam" id="PF04182"/>
    </source>
</evidence>
<dbReference type="InterPro" id="IPR036390">
    <property type="entry name" value="WH_DNA-bd_sf"/>
</dbReference>
<evidence type="ECO:0000313" key="3">
    <source>
        <dbReference type="Proteomes" id="UP001063698"/>
    </source>
</evidence>
<dbReference type="SUPFAM" id="SSF46785">
    <property type="entry name" value="Winged helix' DNA-binding domain"/>
    <property type="match status" value="1"/>
</dbReference>
<dbReference type="InterPro" id="IPR007309">
    <property type="entry name" value="TFIIIC_Bblock-bd"/>
</dbReference>
<evidence type="ECO:0000313" key="2">
    <source>
        <dbReference type="EMBL" id="UXD21789.1"/>
    </source>
</evidence>
<dbReference type="KEGG" id="ipc:IPA_08120"/>
<accession>A0A977KA04</accession>
<dbReference type="AlphaFoldDB" id="A0A977KA04"/>
<dbReference type="Pfam" id="PF04182">
    <property type="entry name" value="B-block_TFIIIC"/>
    <property type="match status" value="1"/>
</dbReference>
<feature type="domain" description="B-block binding subunit of TFIIIC" evidence="1">
    <location>
        <begin position="13"/>
        <end position="74"/>
    </location>
</feature>
<proteinExistence type="predicted"/>